<feature type="domain" description="LIM zinc-binding" evidence="10">
    <location>
        <begin position="1"/>
        <end position="43"/>
    </location>
</feature>
<dbReference type="SUPFAM" id="SSF57716">
    <property type="entry name" value="Glucocorticoid receptor-like (DNA-binding domain)"/>
    <property type="match status" value="1"/>
</dbReference>
<dbReference type="FunFam" id="2.10.110.10:FF:000008">
    <property type="entry name" value="Paxillin isoform 1"/>
    <property type="match status" value="1"/>
</dbReference>
<evidence type="ECO:0000256" key="3">
    <source>
        <dbReference type="ARBA" id="ARBA00022490"/>
    </source>
</evidence>
<keyword evidence="4 9" id="KW-0479">Metal-binding</keyword>
<evidence type="ECO:0000256" key="6">
    <source>
        <dbReference type="ARBA" id="ARBA00022833"/>
    </source>
</evidence>
<keyword evidence="12" id="KW-1185">Reference proteome</keyword>
<dbReference type="SMART" id="SM00132">
    <property type="entry name" value="LIM"/>
    <property type="match status" value="1"/>
</dbReference>
<keyword evidence="8 9" id="KW-0440">LIM domain</keyword>
<dbReference type="GO" id="GO:0007179">
    <property type="term" value="P:transforming growth factor beta receptor signaling pathway"/>
    <property type="evidence" value="ECO:0007669"/>
    <property type="project" value="TreeGrafter"/>
</dbReference>
<dbReference type="AlphaFoldDB" id="A0A8C3F7Q7"/>
<evidence type="ECO:0000313" key="12">
    <source>
        <dbReference type="Proteomes" id="UP000694380"/>
    </source>
</evidence>
<evidence type="ECO:0000256" key="1">
    <source>
        <dbReference type="ARBA" id="ARBA00004246"/>
    </source>
</evidence>
<evidence type="ECO:0000256" key="8">
    <source>
        <dbReference type="ARBA" id="ARBA00023038"/>
    </source>
</evidence>
<keyword evidence="3" id="KW-0963">Cytoplasm</keyword>
<keyword evidence="5" id="KW-0677">Repeat</keyword>
<name>A0A8C3F7Q7_CHRPI</name>
<dbReference type="Gene3D" id="2.10.110.10">
    <property type="entry name" value="Cysteine Rich Protein"/>
    <property type="match status" value="1"/>
</dbReference>
<dbReference type="GeneTree" id="ENSGT00940000158897"/>
<evidence type="ECO:0000259" key="10">
    <source>
        <dbReference type="PROSITE" id="PS50023"/>
    </source>
</evidence>
<dbReference type="Proteomes" id="UP000694380">
    <property type="component" value="Unplaced"/>
</dbReference>
<dbReference type="Pfam" id="PF00412">
    <property type="entry name" value="LIM"/>
    <property type="match status" value="1"/>
</dbReference>
<dbReference type="GO" id="GO:0005925">
    <property type="term" value="C:focal adhesion"/>
    <property type="evidence" value="ECO:0007669"/>
    <property type="project" value="UniProtKB-SubCell"/>
</dbReference>
<dbReference type="PANTHER" id="PTHR24216:SF11">
    <property type="entry name" value="PAXILLIN"/>
    <property type="match status" value="1"/>
</dbReference>
<dbReference type="GO" id="GO:0046872">
    <property type="term" value="F:metal ion binding"/>
    <property type="evidence" value="ECO:0007669"/>
    <property type="project" value="UniProtKB-KW"/>
</dbReference>
<evidence type="ECO:0000313" key="11">
    <source>
        <dbReference type="Ensembl" id="ENSCPBP00000004266.1"/>
    </source>
</evidence>
<protein>
    <recommendedName>
        <fullName evidence="10">LIM zinc-binding domain-containing protein</fullName>
    </recommendedName>
</protein>
<sequence length="56" mass="6298">MGKTWHPEHFVCTHCQEEIGSHNFFERDGQPYCEKDYHNLFSPHGGGGGAGLLPIQ</sequence>
<dbReference type="PROSITE" id="PS50023">
    <property type="entry name" value="LIM_DOMAIN_2"/>
    <property type="match status" value="1"/>
</dbReference>
<evidence type="ECO:0000256" key="4">
    <source>
        <dbReference type="ARBA" id="ARBA00022723"/>
    </source>
</evidence>
<dbReference type="Ensembl" id="ENSCPBT00000005207.1">
    <property type="protein sequence ID" value="ENSCPBP00000004266.1"/>
    <property type="gene ID" value="ENSCPBG00000003466.1"/>
</dbReference>
<reference evidence="11" key="1">
    <citation type="submission" date="2025-08" db="UniProtKB">
        <authorList>
            <consortium name="Ensembl"/>
        </authorList>
    </citation>
    <scope>IDENTIFICATION</scope>
</reference>
<dbReference type="PANTHER" id="PTHR24216">
    <property type="entry name" value="PAXILLIN-RELATED"/>
    <property type="match status" value="1"/>
</dbReference>
<evidence type="ECO:0000256" key="7">
    <source>
        <dbReference type="ARBA" id="ARBA00022949"/>
    </source>
</evidence>
<evidence type="ECO:0000256" key="9">
    <source>
        <dbReference type="PROSITE-ProRule" id="PRU00125"/>
    </source>
</evidence>
<accession>A0A8C3F7Q7</accession>
<dbReference type="GO" id="GO:0034446">
    <property type="term" value="P:substrate adhesion-dependent cell spreading"/>
    <property type="evidence" value="ECO:0007669"/>
    <property type="project" value="TreeGrafter"/>
</dbReference>
<dbReference type="GO" id="GO:0005737">
    <property type="term" value="C:cytoplasm"/>
    <property type="evidence" value="ECO:0007669"/>
    <property type="project" value="UniProtKB-SubCell"/>
</dbReference>
<comment type="subcellular location">
    <subcellularLocation>
        <location evidence="1">Cell junction</location>
        <location evidence="1">Focal adhesion</location>
    </subcellularLocation>
    <subcellularLocation>
        <location evidence="2">Cytoplasm</location>
    </subcellularLocation>
</comment>
<evidence type="ECO:0000256" key="5">
    <source>
        <dbReference type="ARBA" id="ARBA00022737"/>
    </source>
</evidence>
<organism evidence="11 12">
    <name type="scientific">Chrysemys picta bellii</name>
    <name type="common">Western painted turtle</name>
    <name type="synonym">Emys bellii</name>
    <dbReference type="NCBI Taxonomy" id="8478"/>
    <lineage>
        <taxon>Eukaryota</taxon>
        <taxon>Metazoa</taxon>
        <taxon>Chordata</taxon>
        <taxon>Craniata</taxon>
        <taxon>Vertebrata</taxon>
        <taxon>Euteleostomi</taxon>
        <taxon>Archelosauria</taxon>
        <taxon>Testudinata</taxon>
        <taxon>Testudines</taxon>
        <taxon>Cryptodira</taxon>
        <taxon>Durocryptodira</taxon>
        <taxon>Testudinoidea</taxon>
        <taxon>Emydidae</taxon>
        <taxon>Chrysemys</taxon>
    </lineage>
</organism>
<keyword evidence="7" id="KW-0965">Cell junction</keyword>
<dbReference type="GO" id="GO:0043542">
    <property type="term" value="P:endothelial cell migration"/>
    <property type="evidence" value="ECO:0007669"/>
    <property type="project" value="TreeGrafter"/>
</dbReference>
<reference evidence="11" key="2">
    <citation type="submission" date="2025-09" db="UniProtKB">
        <authorList>
            <consortium name="Ensembl"/>
        </authorList>
    </citation>
    <scope>IDENTIFICATION</scope>
</reference>
<keyword evidence="6 9" id="KW-0862">Zinc</keyword>
<proteinExistence type="predicted"/>
<dbReference type="InterPro" id="IPR001781">
    <property type="entry name" value="Znf_LIM"/>
</dbReference>
<evidence type="ECO:0000256" key="2">
    <source>
        <dbReference type="ARBA" id="ARBA00004496"/>
    </source>
</evidence>